<dbReference type="EMBL" id="UHFN01000007">
    <property type="protein sequence ID" value="SUN63340.1"/>
    <property type="molecule type" value="Genomic_DNA"/>
</dbReference>
<gene>
    <name evidence="5" type="ORF">NCTC12224_02393</name>
</gene>
<proteinExistence type="predicted"/>
<feature type="region of interest" description="Disordered" evidence="2">
    <location>
        <begin position="93"/>
        <end position="146"/>
    </location>
</feature>
<feature type="chain" id="PRO_5038558080" evidence="3">
    <location>
        <begin position="34"/>
        <end position="724"/>
    </location>
</feature>
<feature type="compositionally biased region" description="Low complexity" evidence="2">
    <location>
        <begin position="223"/>
        <end position="265"/>
    </location>
</feature>
<organism evidence="5 6">
    <name type="scientific">Streptococcus hyointestinalis</name>
    <dbReference type="NCBI Taxonomy" id="1337"/>
    <lineage>
        <taxon>Bacteria</taxon>
        <taxon>Bacillati</taxon>
        <taxon>Bacillota</taxon>
        <taxon>Bacilli</taxon>
        <taxon>Lactobacillales</taxon>
        <taxon>Streptococcaceae</taxon>
        <taxon>Streptococcus</taxon>
    </lineage>
</organism>
<dbReference type="Gene3D" id="2.30.30.40">
    <property type="entry name" value="SH3 Domains"/>
    <property type="match status" value="5"/>
</dbReference>
<keyword evidence="1 3" id="KW-0732">Signal</keyword>
<evidence type="ECO:0000256" key="1">
    <source>
        <dbReference type="ARBA" id="ARBA00022729"/>
    </source>
</evidence>
<dbReference type="PROSITE" id="PS51257">
    <property type="entry name" value="PROKAR_LIPOPROTEIN"/>
    <property type="match status" value="1"/>
</dbReference>
<evidence type="ECO:0000259" key="4">
    <source>
        <dbReference type="SMART" id="SM00287"/>
    </source>
</evidence>
<feature type="region of interest" description="Disordered" evidence="2">
    <location>
        <begin position="173"/>
        <end position="300"/>
    </location>
</feature>
<feature type="region of interest" description="Disordered" evidence="2">
    <location>
        <begin position="562"/>
        <end position="584"/>
    </location>
</feature>
<dbReference type="Proteomes" id="UP000254924">
    <property type="component" value="Unassembled WGS sequence"/>
</dbReference>
<keyword evidence="6" id="KW-1185">Reference proteome</keyword>
<feature type="domain" description="SH3b" evidence="4">
    <location>
        <begin position="493"/>
        <end position="560"/>
    </location>
</feature>
<dbReference type="InterPro" id="IPR005877">
    <property type="entry name" value="YSIRK_signal_dom"/>
</dbReference>
<evidence type="ECO:0000313" key="5">
    <source>
        <dbReference type="EMBL" id="SUN63340.1"/>
    </source>
</evidence>
<feature type="signal peptide" evidence="3">
    <location>
        <begin position="1"/>
        <end position="33"/>
    </location>
</feature>
<feature type="compositionally biased region" description="Low complexity" evidence="2">
    <location>
        <begin position="184"/>
        <end position="197"/>
    </location>
</feature>
<dbReference type="OrthoDB" id="37530at2"/>
<dbReference type="Pfam" id="PF04650">
    <property type="entry name" value="YSIRK_signal"/>
    <property type="match status" value="1"/>
</dbReference>
<feature type="compositionally biased region" description="Low complexity" evidence="2">
    <location>
        <begin position="95"/>
        <end position="146"/>
    </location>
</feature>
<feature type="domain" description="SH3b" evidence="4">
    <location>
        <begin position="586"/>
        <end position="652"/>
    </location>
</feature>
<feature type="compositionally biased region" description="Basic and acidic residues" evidence="2">
    <location>
        <begin position="281"/>
        <end position="300"/>
    </location>
</feature>
<feature type="domain" description="SH3b" evidence="4">
    <location>
        <begin position="401"/>
        <end position="467"/>
    </location>
</feature>
<dbReference type="Pfam" id="PF08428">
    <property type="entry name" value="Rib"/>
    <property type="match status" value="2"/>
</dbReference>
<dbReference type="InterPro" id="IPR059115">
    <property type="entry name" value="Rib"/>
</dbReference>
<dbReference type="AlphaFoldDB" id="A0A380KGH2"/>
<feature type="domain" description="SH3b" evidence="4">
    <location>
        <begin position="664"/>
        <end position="724"/>
    </location>
</feature>
<protein>
    <submittedName>
        <fullName evidence="5">Gram-positive signal peptide protein, YSIRK family</fullName>
    </submittedName>
</protein>
<dbReference type="SMART" id="SM00287">
    <property type="entry name" value="SH3b"/>
    <property type="match status" value="5"/>
</dbReference>
<sequence length="724" mass="78873">MKYGVNEKQRYSIRKYAFGAASVLIGCAYMANAQVAKADQTTASDSAVAKTVVENSGTIVVDKSTQPDNTVTFDNLTTKGSAWANTNVVDNTQEQAVSSTPAASTATSAQSPATTTENTTTPSKAATSTSNVATQPAATSTAQTSTNVTKEATVVVTYPDGSTDEVKVNYTVAGQTDADKNEPTVRTQTVRQGQTPTADSFITNKDSLPAGTTYSFKDDSAPKTETPTTTPTSTKPSTSDTVAEPAKPAETPVTTPTTTKPSTTETVKETPKTETQPATTTKDDASKEESKPAEASAKDKVVKEVVTGPELPARGRYTFTEKTAVYTTPSTNSSVSFYFNKGNQVNYDKVLDAENARWISYVSYSGIRRYAKVGELTKVLEEVTEPESTEDKKNILALAARGTYTFTSKAEVRNEAKLSSPVQFEFRKGESVNYDKVLTADDYNWISYVSYSGIRRYVALNKVEKATVDTTKTQKEESKPATTAKSEASTLPANGTYIFTDKADVRNDAKISSPVQFEFRKGDRVYYDKVLTSDDYNWISYVSYSGTRRYVALNKVENATVETPQKEETKPATPAKSEAVSTLPSSGTYRFTERADIKNEPKTSSPALAYYNAGDSVNYDKTLVADNQNWISYISRSGNRRYISVGKATPASTPAETKTDLPSSGSYTFDKRVNVKNEPTTASAVAFYLDKGYQVNYDKVLNADGHRWMSYVSRSGQRRYVQFD</sequence>
<accession>A0A380KGH2</accession>
<dbReference type="NCBIfam" id="TIGR01168">
    <property type="entry name" value="YSIRK_signal"/>
    <property type="match status" value="1"/>
</dbReference>
<name>A0A380KGH2_9STRE</name>
<feature type="domain" description="SH3b" evidence="4">
    <location>
        <begin position="313"/>
        <end position="379"/>
    </location>
</feature>
<evidence type="ECO:0000256" key="3">
    <source>
        <dbReference type="SAM" id="SignalP"/>
    </source>
</evidence>
<dbReference type="Pfam" id="PF08460">
    <property type="entry name" value="SH3_5"/>
    <property type="match status" value="5"/>
</dbReference>
<evidence type="ECO:0000313" key="6">
    <source>
        <dbReference type="Proteomes" id="UP000254924"/>
    </source>
</evidence>
<dbReference type="InterPro" id="IPR003646">
    <property type="entry name" value="SH3-like_bac-type"/>
</dbReference>
<feature type="compositionally biased region" description="Polar residues" evidence="2">
    <location>
        <begin position="198"/>
        <end position="215"/>
    </location>
</feature>
<evidence type="ECO:0000256" key="2">
    <source>
        <dbReference type="SAM" id="MobiDB-lite"/>
    </source>
</evidence>
<reference evidence="5 6" key="1">
    <citation type="submission" date="2018-06" db="EMBL/GenBank/DDBJ databases">
        <authorList>
            <consortium name="Pathogen Informatics"/>
            <person name="Doyle S."/>
        </authorList>
    </citation>
    <scope>NUCLEOTIDE SEQUENCE [LARGE SCALE GENOMIC DNA]</scope>
    <source>
        <strain evidence="5 6">NCTC12224</strain>
    </source>
</reference>